<accession>A0A6A4WL92</accession>
<sequence>MVVLSVLLLVFCVRVTAAPSPSPSVELQRAGTLSELISHLTAAGELPATPLHVLPCGTISERALTGLLRRLPCRRGCTVAELCRPCHQQLGAGLYRPSGGTLLLWAGSKDCLQPPEESVPRHWASATVLLLPPDGMACSEALALTLFNKTPFPLCVEFQTNAWRVWRRITFTKMDVDIRKVAVFSFGNFTLINQGMAQTKNLGGVKLSVEFLNYYPYVYCLNFTDNGTCPAPLPRPETNILSSLADHFNFSTELRQHPRRVWGSYKNGTWHGLLASVVRAEADLALGGMSVTAERAGAVHFLQEFTIVRSMFVSRRPPPLPAYLTVLAPFTPSLWTAVIGTLLAVSVVLMVLRRSRLDAALLDTFRVLMGQSLTNTFLALADRLLIGVWMLIGFIIACSYTSSLTSFLVNGAPGRPVETMEQLADSDYQLAVNPNNKVFLEWLNARQSAVFSRVRSKLVMETRLATSLSSPATFSRAHVFEDAFFEYVLSWMALKTNGSLWREDLVPSRDRFMPTSLAIPVQRNAPYRHALSHAILRLSAAGLVQKWLQDALHGIHLRAVRANVEACLASVVHCRDKDHVKKISLQHVRGPFLLLLFGYGLALVVFVFEAQLVRRFVKAFYWL</sequence>
<dbReference type="Pfam" id="PF10613">
    <property type="entry name" value="Lig_chan-Glu_bd"/>
    <property type="match status" value="1"/>
</dbReference>
<evidence type="ECO:0000259" key="15">
    <source>
        <dbReference type="Pfam" id="PF00060"/>
    </source>
</evidence>
<comment type="similarity">
    <text evidence="2">Belongs to the glutamate-gated ion channel (TC 1.A.10.1) family.</text>
</comment>
<keyword evidence="7" id="KW-0406">Ion transport</keyword>
<feature type="chain" id="PRO_5025647878" evidence="14">
    <location>
        <begin position="18"/>
        <end position="623"/>
    </location>
</feature>
<name>A0A6A4WL92_AMPAM</name>
<keyword evidence="10" id="KW-0325">Glycoprotein</keyword>
<evidence type="ECO:0000256" key="14">
    <source>
        <dbReference type="SAM" id="SignalP"/>
    </source>
</evidence>
<evidence type="ECO:0000256" key="9">
    <source>
        <dbReference type="ARBA" id="ARBA00023170"/>
    </source>
</evidence>
<feature type="transmembrane region" description="Helical" evidence="13">
    <location>
        <begin position="359"/>
        <end position="380"/>
    </location>
</feature>
<dbReference type="Proteomes" id="UP000440578">
    <property type="component" value="Unassembled WGS sequence"/>
</dbReference>
<evidence type="ECO:0000256" key="11">
    <source>
        <dbReference type="ARBA" id="ARBA00023286"/>
    </source>
</evidence>
<dbReference type="EMBL" id="VIIS01000835">
    <property type="protein sequence ID" value="KAF0304554.1"/>
    <property type="molecule type" value="Genomic_DNA"/>
</dbReference>
<dbReference type="AlphaFoldDB" id="A0A6A4WL92"/>
<dbReference type="GO" id="GO:0005886">
    <property type="term" value="C:plasma membrane"/>
    <property type="evidence" value="ECO:0007669"/>
    <property type="project" value="UniProtKB-SubCell"/>
</dbReference>
<dbReference type="GO" id="GO:0050906">
    <property type="term" value="P:detection of stimulus involved in sensory perception"/>
    <property type="evidence" value="ECO:0007669"/>
    <property type="project" value="UniProtKB-ARBA"/>
</dbReference>
<dbReference type="InterPro" id="IPR019594">
    <property type="entry name" value="Glu/Gly-bd"/>
</dbReference>
<keyword evidence="18" id="KW-1185">Reference proteome</keyword>
<keyword evidence="8 13" id="KW-0472">Membrane</keyword>
<evidence type="ECO:0000313" key="18">
    <source>
        <dbReference type="Proteomes" id="UP000440578"/>
    </source>
</evidence>
<evidence type="ECO:0000256" key="10">
    <source>
        <dbReference type="ARBA" id="ARBA00023180"/>
    </source>
</evidence>
<dbReference type="Pfam" id="PF00060">
    <property type="entry name" value="Lig_chan"/>
    <property type="match status" value="1"/>
</dbReference>
<evidence type="ECO:0000256" key="8">
    <source>
        <dbReference type="ARBA" id="ARBA00023136"/>
    </source>
</evidence>
<evidence type="ECO:0000256" key="4">
    <source>
        <dbReference type="ARBA" id="ARBA00022475"/>
    </source>
</evidence>
<protein>
    <submittedName>
        <fullName evidence="17">Glutamate receptor ionotropic, delta-1</fullName>
    </submittedName>
</protein>
<dbReference type="InterPro" id="IPR052192">
    <property type="entry name" value="Insect_Ionotropic_Sensory_Rcpt"/>
</dbReference>
<keyword evidence="3" id="KW-0813">Transport</keyword>
<evidence type="ECO:0000256" key="13">
    <source>
        <dbReference type="SAM" id="Phobius"/>
    </source>
</evidence>
<dbReference type="SUPFAM" id="SSF53850">
    <property type="entry name" value="Periplasmic binding protein-like II"/>
    <property type="match status" value="1"/>
</dbReference>
<comment type="caution">
    <text evidence="17">The sequence shown here is derived from an EMBL/GenBank/DDBJ whole genome shotgun (WGS) entry which is preliminary data.</text>
</comment>
<evidence type="ECO:0000256" key="7">
    <source>
        <dbReference type="ARBA" id="ARBA00023065"/>
    </source>
</evidence>
<feature type="transmembrane region" description="Helical" evidence="13">
    <location>
        <begin position="592"/>
        <end position="613"/>
    </location>
</feature>
<dbReference type="PANTHER" id="PTHR42643:SF24">
    <property type="entry name" value="IONOTROPIC RECEPTOR 60A"/>
    <property type="match status" value="1"/>
</dbReference>
<evidence type="ECO:0000256" key="3">
    <source>
        <dbReference type="ARBA" id="ARBA00022448"/>
    </source>
</evidence>
<evidence type="ECO:0000256" key="1">
    <source>
        <dbReference type="ARBA" id="ARBA00004651"/>
    </source>
</evidence>
<feature type="signal peptide" evidence="14">
    <location>
        <begin position="1"/>
        <end position="17"/>
    </location>
</feature>
<dbReference type="Gene3D" id="3.40.190.10">
    <property type="entry name" value="Periplasmic binding protein-like II"/>
    <property type="match status" value="1"/>
</dbReference>
<evidence type="ECO:0000256" key="6">
    <source>
        <dbReference type="ARBA" id="ARBA00022989"/>
    </source>
</evidence>
<evidence type="ECO:0000259" key="16">
    <source>
        <dbReference type="Pfam" id="PF10613"/>
    </source>
</evidence>
<keyword evidence="6 13" id="KW-1133">Transmembrane helix</keyword>
<keyword evidence="9 17" id="KW-0675">Receptor</keyword>
<evidence type="ECO:0000256" key="2">
    <source>
        <dbReference type="ARBA" id="ARBA00008685"/>
    </source>
</evidence>
<evidence type="ECO:0000256" key="5">
    <source>
        <dbReference type="ARBA" id="ARBA00022692"/>
    </source>
</evidence>
<reference evidence="17 18" key="1">
    <citation type="submission" date="2019-07" db="EMBL/GenBank/DDBJ databases">
        <title>Draft genome assembly of a fouling barnacle, Amphibalanus amphitrite (Darwin, 1854): The first reference genome for Thecostraca.</title>
        <authorList>
            <person name="Kim W."/>
        </authorList>
    </citation>
    <scope>NUCLEOTIDE SEQUENCE [LARGE SCALE GENOMIC DNA]</scope>
    <source>
        <strain evidence="17">SNU_AA5</strain>
        <tissue evidence="17">Soma without cirri and trophi</tissue>
    </source>
</reference>
<evidence type="ECO:0000256" key="12">
    <source>
        <dbReference type="ARBA" id="ARBA00023303"/>
    </source>
</evidence>
<feature type="transmembrane region" description="Helical" evidence="13">
    <location>
        <begin position="334"/>
        <end position="352"/>
    </location>
</feature>
<dbReference type="Gene3D" id="1.10.287.70">
    <property type="match status" value="1"/>
</dbReference>
<keyword evidence="11" id="KW-1071">Ligand-gated ion channel</keyword>
<dbReference type="GO" id="GO:0015276">
    <property type="term" value="F:ligand-gated monoatomic ion channel activity"/>
    <property type="evidence" value="ECO:0007669"/>
    <property type="project" value="InterPro"/>
</dbReference>
<dbReference type="PANTHER" id="PTHR42643">
    <property type="entry name" value="IONOTROPIC RECEPTOR 20A-RELATED"/>
    <property type="match status" value="1"/>
</dbReference>
<feature type="domain" description="Ionotropic glutamate receptor L-glutamate and glycine-binding" evidence="16">
    <location>
        <begin position="239"/>
        <end position="306"/>
    </location>
</feature>
<feature type="transmembrane region" description="Helical" evidence="13">
    <location>
        <begin position="386"/>
        <end position="409"/>
    </location>
</feature>
<evidence type="ECO:0000313" key="17">
    <source>
        <dbReference type="EMBL" id="KAF0304554.1"/>
    </source>
</evidence>
<dbReference type="OrthoDB" id="6375714at2759"/>
<keyword evidence="14" id="KW-0732">Signal</keyword>
<keyword evidence="5 13" id="KW-0812">Transmembrane</keyword>
<gene>
    <name evidence="17" type="primary">GRID1_7</name>
    <name evidence="17" type="ORF">FJT64_023641</name>
</gene>
<feature type="domain" description="Ionotropic glutamate receptor C-terminal" evidence="15">
    <location>
        <begin position="361"/>
        <end position="598"/>
    </location>
</feature>
<comment type="subcellular location">
    <subcellularLocation>
        <location evidence="1">Cell membrane</location>
        <topology evidence="1">Multi-pass membrane protein</topology>
    </subcellularLocation>
</comment>
<keyword evidence="4" id="KW-1003">Cell membrane</keyword>
<organism evidence="17 18">
    <name type="scientific">Amphibalanus amphitrite</name>
    <name type="common">Striped barnacle</name>
    <name type="synonym">Balanus amphitrite</name>
    <dbReference type="NCBI Taxonomy" id="1232801"/>
    <lineage>
        <taxon>Eukaryota</taxon>
        <taxon>Metazoa</taxon>
        <taxon>Ecdysozoa</taxon>
        <taxon>Arthropoda</taxon>
        <taxon>Crustacea</taxon>
        <taxon>Multicrustacea</taxon>
        <taxon>Cirripedia</taxon>
        <taxon>Thoracica</taxon>
        <taxon>Thoracicalcarea</taxon>
        <taxon>Balanomorpha</taxon>
        <taxon>Balanoidea</taxon>
        <taxon>Balanidae</taxon>
        <taxon>Amphibalaninae</taxon>
        <taxon>Amphibalanus</taxon>
    </lineage>
</organism>
<keyword evidence="12" id="KW-0407">Ion channel</keyword>
<proteinExistence type="inferred from homology"/>
<dbReference type="InterPro" id="IPR001320">
    <property type="entry name" value="Iontro_rcpt_C"/>
</dbReference>